<evidence type="ECO:0000313" key="2">
    <source>
        <dbReference type="Proteomes" id="UP001201985"/>
    </source>
</evidence>
<name>A0ABS9WE77_9PROT</name>
<reference evidence="1 2" key="1">
    <citation type="submission" date="2022-03" db="EMBL/GenBank/DDBJ databases">
        <title>Complete genome analysis of Roseomonas KG 17.1 : a prolific producer of plant growth promoters.</title>
        <authorList>
            <person name="Saadouli I."/>
            <person name="Najjari A."/>
            <person name="Mosbah A."/>
            <person name="Ouzari H.I."/>
        </authorList>
    </citation>
    <scope>NUCLEOTIDE SEQUENCE [LARGE SCALE GENOMIC DNA]</scope>
    <source>
        <strain evidence="1 2">KG17-1</strain>
    </source>
</reference>
<dbReference type="Proteomes" id="UP001201985">
    <property type="component" value="Unassembled WGS sequence"/>
</dbReference>
<proteinExistence type="predicted"/>
<accession>A0ABS9WE77</accession>
<dbReference type="EMBL" id="JALBUU010000125">
    <property type="protein sequence ID" value="MCI0757020.1"/>
    <property type="molecule type" value="Genomic_DNA"/>
</dbReference>
<dbReference type="RefSeq" id="WP_157985706.1">
    <property type="nucleotide sequence ID" value="NZ_JALBUU010000125.1"/>
</dbReference>
<gene>
    <name evidence="1" type="ORF">MON41_25625</name>
</gene>
<organism evidence="1 2">
    <name type="scientific">Teichococcus vastitatis</name>
    <dbReference type="NCBI Taxonomy" id="2307076"/>
    <lineage>
        <taxon>Bacteria</taxon>
        <taxon>Pseudomonadati</taxon>
        <taxon>Pseudomonadota</taxon>
        <taxon>Alphaproteobacteria</taxon>
        <taxon>Acetobacterales</taxon>
        <taxon>Roseomonadaceae</taxon>
        <taxon>Roseomonas</taxon>
    </lineage>
</organism>
<comment type="caution">
    <text evidence="1">The sequence shown here is derived from an EMBL/GenBank/DDBJ whole genome shotgun (WGS) entry which is preliminary data.</text>
</comment>
<keyword evidence="2" id="KW-1185">Reference proteome</keyword>
<evidence type="ECO:0000313" key="1">
    <source>
        <dbReference type="EMBL" id="MCI0757020.1"/>
    </source>
</evidence>
<sequence>MTQNAVLMLPVEDVNLQVLGSDIGEVKYLDANQVQVVCPDRLALRTAITVMVALGCGVVSTDLPAPFPGRRF</sequence>
<protein>
    <submittedName>
        <fullName evidence="1">Uncharacterized protein</fullName>
    </submittedName>
</protein>